<dbReference type="Proteomes" id="UP000515856">
    <property type="component" value="Chromosome"/>
</dbReference>
<dbReference type="Pfam" id="PF19200">
    <property type="entry name" value="MupG_N"/>
    <property type="match status" value="1"/>
</dbReference>
<sequence length="364" mass="41783">MHRLGISIYPEHSTQEKDFAYMELAAKYGFTRIFTCLLSVDKEKDEIVKEFKTFMDKAHELGFIVSVDTNPQVFKHLGATPMDVSVFHEIGVDIIRLDGHFDDFQDALLTHNPYQIKIEFNGSSDASVDHLLRHGADKHNMTICHNFYPERYSGLGWNVFMNFNKKWTALGLPIAAFVTSNNTNTFGPWPVYKGLPTVELHRGKPIDLQVRHFLSCEVIDDILIGNAYATEEELKAMSEVDFTKTTIRIDTVDGLSDLEKQILFEMPHAGRSDASDYYIRSSLPRFACRGKSIPVRNHDDHMFHRGDVVIVNDNLKHYLGECEIILQDIENDGERNFVGRIPEDEMMILDQMELHPDHIFGFLK</sequence>
<gene>
    <name evidence="3" type="ORF">H9Q80_09345</name>
</gene>
<dbReference type="InterPro" id="IPR043894">
    <property type="entry name" value="MupG_C"/>
</dbReference>
<evidence type="ECO:0000313" key="3">
    <source>
        <dbReference type="EMBL" id="QNM14116.1"/>
    </source>
</evidence>
<name>A0A7G9GTI4_9FIRM</name>
<dbReference type="Gene3D" id="3.20.20.70">
    <property type="entry name" value="Aldolase class I"/>
    <property type="match status" value="1"/>
</dbReference>
<dbReference type="RefSeq" id="WP_117454832.1">
    <property type="nucleotide sequence ID" value="NZ_CP060636.1"/>
</dbReference>
<dbReference type="Gene3D" id="2.40.100.10">
    <property type="entry name" value="Cyclophilin-like"/>
    <property type="match status" value="1"/>
</dbReference>
<dbReference type="AlphaFoldDB" id="A0A7G9GTI4"/>
<accession>A0A7G9GTI4</accession>
<dbReference type="InterPro" id="IPR029000">
    <property type="entry name" value="Cyclophilin-like_dom_sf"/>
</dbReference>
<proteinExistence type="predicted"/>
<protein>
    <submittedName>
        <fullName evidence="3">DUF871 domain-containing protein</fullName>
    </submittedName>
</protein>
<evidence type="ECO:0000259" key="2">
    <source>
        <dbReference type="Pfam" id="PF19200"/>
    </source>
</evidence>
<feature type="domain" description="6-phospho-N-acetylmuramidase C-terminal" evidence="1">
    <location>
        <begin position="246"/>
        <end position="353"/>
    </location>
</feature>
<evidence type="ECO:0000259" key="1">
    <source>
        <dbReference type="Pfam" id="PF05913"/>
    </source>
</evidence>
<dbReference type="InterPro" id="IPR043797">
    <property type="entry name" value="MupG_N"/>
</dbReference>
<keyword evidence="4" id="KW-1185">Reference proteome</keyword>
<dbReference type="PANTHER" id="PTHR38435:SF1">
    <property type="entry name" value="DUF871 DOMAIN-CONTAINING PROTEIN"/>
    <property type="match status" value="1"/>
</dbReference>
<dbReference type="SUPFAM" id="SSF50891">
    <property type="entry name" value="Cyclophilin-like"/>
    <property type="match status" value="1"/>
</dbReference>
<dbReference type="SUPFAM" id="SSF51445">
    <property type="entry name" value="(Trans)glycosidases"/>
    <property type="match status" value="1"/>
</dbReference>
<evidence type="ECO:0000313" key="4">
    <source>
        <dbReference type="Proteomes" id="UP000515856"/>
    </source>
</evidence>
<dbReference type="InterPro" id="IPR013785">
    <property type="entry name" value="Aldolase_TIM"/>
</dbReference>
<dbReference type="EMBL" id="CP060636">
    <property type="protein sequence ID" value="QNM14116.1"/>
    <property type="molecule type" value="Genomic_DNA"/>
</dbReference>
<organism evidence="3 4">
    <name type="scientific">[Eubacterium] hominis</name>
    <dbReference type="NCBI Taxonomy" id="2764325"/>
    <lineage>
        <taxon>Bacteria</taxon>
        <taxon>Bacillati</taxon>
        <taxon>Bacillota</taxon>
        <taxon>Erysipelotrichia</taxon>
        <taxon>Erysipelotrichales</taxon>
        <taxon>Erysipelotrichaceae</taxon>
        <taxon>Amedibacillus</taxon>
    </lineage>
</organism>
<dbReference type="KEGG" id="ehn:H9Q80_09345"/>
<dbReference type="Pfam" id="PF05913">
    <property type="entry name" value="MupG_C"/>
    <property type="match status" value="1"/>
</dbReference>
<dbReference type="InterPro" id="IPR008589">
    <property type="entry name" value="MupG"/>
</dbReference>
<dbReference type="PANTHER" id="PTHR38435">
    <property type="match status" value="1"/>
</dbReference>
<feature type="domain" description="6-phospho-N-acetylmuramidase N-terminal" evidence="2">
    <location>
        <begin position="4"/>
        <end position="238"/>
    </location>
</feature>
<dbReference type="InterPro" id="IPR017853">
    <property type="entry name" value="GH"/>
</dbReference>
<reference evidence="3 4" key="1">
    <citation type="submission" date="2020-08" db="EMBL/GenBank/DDBJ databases">
        <authorList>
            <person name="Liu C."/>
            <person name="Sun Q."/>
        </authorList>
    </citation>
    <scope>NUCLEOTIDE SEQUENCE [LARGE SCALE GENOMIC DNA]</scope>
    <source>
        <strain evidence="3 4">NSJ-61</strain>
    </source>
</reference>